<dbReference type="Proteomes" id="UP001189429">
    <property type="component" value="Unassembled WGS sequence"/>
</dbReference>
<gene>
    <name evidence="2" type="ORF">PCOR1329_LOCUS13588</name>
</gene>
<keyword evidence="3" id="KW-1185">Reference proteome</keyword>
<organism evidence="2 3">
    <name type="scientific">Prorocentrum cordatum</name>
    <dbReference type="NCBI Taxonomy" id="2364126"/>
    <lineage>
        <taxon>Eukaryota</taxon>
        <taxon>Sar</taxon>
        <taxon>Alveolata</taxon>
        <taxon>Dinophyceae</taxon>
        <taxon>Prorocentrales</taxon>
        <taxon>Prorocentraceae</taxon>
        <taxon>Prorocentrum</taxon>
    </lineage>
</organism>
<feature type="region of interest" description="Disordered" evidence="1">
    <location>
        <begin position="203"/>
        <end position="230"/>
    </location>
</feature>
<reference evidence="2" key="1">
    <citation type="submission" date="2023-10" db="EMBL/GenBank/DDBJ databases">
        <authorList>
            <person name="Chen Y."/>
            <person name="Shah S."/>
            <person name="Dougan E. K."/>
            <person name="Thang M."/>
            <person name="Chan C."/>
        </authorList>
    </citation>
    <scope>NUCLEOTIDE SEQUENCE [LARGE SCALE GENOMIC DNA]</scope>
</reference>
<accession>A0ABN9QNU2</accession>
<evidence type="ECO:0000256" key="1">
    <source>
        <dbReference type="SAM" id="MobiDB-lite"/>
    </source>
</evidence>
<feature type="region of interest" description="Disordered" evidence="1">
    <location>
        <begin position="1"/>
        <end position="147"/>
    </location>
</feature>
<feature type="region of interest" description="Disordered" evidence="1">
    <location>
        <begin position="293"/>
        <end position="316"/>
    </location>
</feature>
<feature type="compositionally biased region" description="Gly residues" evidence="1">
    <location>
        <begin position="110"/>
        <end position="120"/>
    </location>
</feature>
<feature type="compositionally biased region" description="Basic and acidic residues" evidence="1">
    <location>
        <begin position="65"/>
        <end position="84"/>
    </location>
</feature>
<proteinExistence type="predicted"/>
<protein>
    <submittedName>
        <fullName evidence="2">Uncharacterized protein</fullName>
    </submittedName>
</protein>
<feature type="non-terminal residue" evidence="2">
    <location>
        <position position="1"/>
    </location>
</feature>
<evidence type="ECO:0000313" key="3">
    <source>
        <dbReference type="Proteomes" id="UP001189429"/>
    </source>
</evidence>
<feature type="compositionally biased region" description="Basic and acidic residues" evidence="1">
    <location>
        <begin position="121"/>
        <end position="139"/>
    </location>
</feature>
<dbReference type="EMBL" id="CAUYUJ010004015">
    <property type="protein sequence ID" value="CAK0807822.1"/>
    <property type="molecule type" value="Genomic_DNA"/>
</dbReference>
<feature type="compositionally biased region" description="Basic residues" evidence="1">
    <location>
        <begin position="205"/>
        <end position="219"/>
    </location>
</feature>
<feature type="compositionally biased region" description="Gly residues" evidence="1">
    <location>
        <begin position="304"/>
        <end position="316"/>
    </location>
</feature>
<name>A0ABN9QNU2_9DINO</name>
<sequence>LKPFWLKPRTWPKAPRRSAAARPREAPPAPLGRTPPRRPAKGSHGLRDPRSQAPRLRRQGAPLRRGLEVRRPRWPHAEHRHAEGPRAGAVPRRLRVWARPRPGPARGRGPAPGGGVGGQRGGEERGAERRLPRRGRDDLPGAGGGAAARCLLPQSWGQHAALRPGLRPGPHGLLQVREEQGDVQRLEGEDEGEAAEAPPAVCGGLRRRGSGGHAWRRGQRGGPWGSSRGDRFRRNLVRRGSQGSGVPAACRQGAEREGRWRLGARRADAGTASRGLLGRSGCAPGAHRVKFWRRASRHKSDPGSGLGPDGAAGRVG</sequence>
<evidence type="ECO:0000313" key="2">
    <source>
        <dbReference type="EMBL" id="CAK0807822.1"/>
    </source>
</evidence>
<comment type="caution">
    <text evidence="2">The sequence shown here is derived from an EMBL/GenBank/DDBJ whole genome shotgun (WGS) entry which is preliminary data.</text>
</comment>